<feature type="chain" id="PRO_5012893145" evidence="2">
    <location>
        <begin position="27"/>
        <end position="573"/>
    </location>
</feature>
<feature type="repeat" description="TPR" evidence="1">
    <location>
        <begin position="401"/>
        <end position="434"/>
    </location>
</feature>
<dbReference type="AlphaFoldDB" id="A0A1Y5T0S6"/>
<name>A0A1Y5T0S6_9RHOB</name>
<reference evidence="3 4" key="1">
    <citation type="submission" date="2017-03" db="EMBL/GenBank/DDBJ databases">
        <authorList>
            <person name="Afonso C.L."/>
            <person name="Miller P.J."/>
            <person name="Scott M.A."/>
            <person name="Spackman E."/>
            <person name="Goraichik I."/>
            <person name="Dimitrov K.M."/>
            <person name="Suarez D.L."/>
            <person name="Swayne D.E."/>
        </authorList>
    </citation>
    <scope>NUCLEOTIDE SEQUENCE [LARGE SCALE GENOMIC DNA]</scope>
    <source>
        <strain evidence="3 4">CECT 8397</strain>
    </source>
</reference>
<dbReference type="SUPFAM" id="SSF48452">
    <property type="entry name" value="TPR-like"/>
    <property type="match status" value="1"/>
</dbReference>
<accession>A0A1Y5T0S6</accession>
<dbReference type="Pfam" id="PF13432">
    <property type="entry name" value="TPR_16"/>
    <property type="match status" value="2"/>
</dbReference>
<dbReference type="InterPro" id="IPR019734">
    <property type="entry name" value="TPR_rpt"/>
</dbReference>
<gene>
    <name evidence="3" type="ORF">PSJ8397_02772</name>
</gene>
<keyword evidence="3" id="KW-0449">Lipoprotein</keyword>
<dbReference type="PROSITE" id="PS50005">
    <property type="entry name" value="TPR"/>
    <property type="match status" value="3"/>
</dbReference>
<evidence type="ECO:0000313" key="3">
    <source>
        <dbReference type="EMBL" id="SLN53354.1"/>
    </source>
</evidence>
<dbReference type="RefSeq" id="WP_085865177.1">
    <property type="nucleotide sequence ID" value="NZ_FWFT01000005.1"/>
</dbReference>
<feature type="repeat" description="TPR" evidence="1">
    <location>
        <begin position="470"/>
        <end position="503"/>
    </location>
</feature>
<keyword evidence="2" id="KW-0732">Signal</keyword>
<sequence>MTFLKTAKMCTTGVAAALCLSGPTLAETTDAGAYLAARQAGIGGDYSAAAAYFQHALIADPNNPVLIQQTLTAYLGSGQVETAAAIGRTFTASGGDSQVANMAIMAQAARSGNWGTIFDMLEAGHEVGPLLDGLGQAWAFVGLGQMDRALASFDEVADTPGLRNFGQQHKAMALTIMGELEAAEAIYSLPPNEGIVPTRGSVSAHLQILCRLGQFDKARGIVTRAFGSDMDPEIAELRDAIEAGQIPRLDNTVSNPAEGLAYAFKSLSDILQGEANESYLLLYAQAARHIAPQDADTHIAAARLLNALEQYNDAAVTFAQVSTEDPAYHSAELGRAEALRLDGQHDKAIEVLTQLTRSHPDLPLAHASLGDVFRQQSNYAAANSAYDAALEANDADTSIRWWLLYSRGMTHERLDQWDAAEADFRAALDLNPGNPSILNYLGYSLVDRGMKFDEAVTMIETAAEARPDSGAIIDSLGWAYYKLGRYEDAVGPMERAVELAPNDPVISDHLGDVYWKVGREVEARFQWARALSFGPSDEDADRIRRKLNLGLDAVYAEEGVDLEPAVEVANDAN</sequence>
<dbReference type="SMART" id="SM00028">
    <property type="entry name" value="TPR"/>
    <property type="match status" value="8"/>
</dbReference>
<protein>
    <submittedName>
        <fullName evidence="3">Lipoprotein NlpI</fullName>
    </submittedName>
</protein>
<dbReference type="Proteomes" id="UP000193623">
    <property type="component" value="Unassembled WGS sequence"/>
</dbReference>
<dbReference type="InterPro" id="IPR011990">
    <property type="entry name" value="TPR-like_helical_dom_sf"/>
</dbReference>
<dbReference type="PANTHER" id="PTHR12558:SF13">
    <property type="entry name" value="CELL DIVISION CYCLE PROTEIN 27 HOMOLOG"/>
    <property type="match status" value="1"/>
</dbReference>
<dbReference type="EMBL" id="FWFT01000005">
    <property type="protein sequence ID" value="SLN53354.1"/>
    <property type="molecule type" value="Genomic_DNA"/>
</dbReference>
<organism evidence="3 4">
    <name type="scientific">Pseudooctadecabacter jejudonensis</name>
    <dbReference type="NCBI Taxonomy" id="1391910"/>
    <lineage>
        <taxon>Bacteria</taxon>
        <taxon>Pseudomonadati</taxon>
        <taxon>Pseudomonadota</taxon>
        <taxon>Alphaproteobacteria</taxon>
        <taxon>Rhodobacterales</taxon>
        <taxon>Paracoccaceae</taxon>
        <taxon>Pseudooctadecabacter</taxon>
    </lineage>
</organism>
<evidence type="ECO:0000256" key="2">
    <source>
        <dbReference type="SAM" id="SignalP"/>
    </source>
</evidence>
<keyword evidence="1" id="KW-0802">TPR repeat</keyword>
<dbReference type="Pfam" id="PF14559">
    <property type="entry name" value="TPR_19"/>
    <property type="match status" value="1"/>
</dbReference>
<dbReference type="Gene3D" id="1.25.40.10">
    <property type="entry name" value="Tetratricopeptide repeat domain"/>
    <property type="match status" value="3"/>
</dbReference>
<dbReference type="PANTHER" id="PTHR12558">
    <property type="entry name" value="CELL DIVISION CYCLE 16,23,27"/>
    <property type="match status" value="1"/>
</dbReference>
<evidence type="ECO:0000256" key="1">
    <source>
        <dbReference type="PROSITE-ProRule" id="PRU00339"/>
    </source>
</evidence>
<evidence type="ECO:0000313" key="4">
    <source>
        <dbReference type="Proteomes" id="UP000193623"/>
    </source>
</evidence>
<feature type="signal peptide" evidence="2">
    <location>
        <begin position="1"/>
        <end position="26"/>
    </location>
</feature>
<keyword evidence="4" id="KW-1185">Reference proteome</keyword>
<proteinExistence type="predicted"/>
<feature type="repeat" description="TPR" evidence="1">
    <location>
        <begin position="363"/>
        <end position="396"/>
    </location>
</feature>